<evidence type="ECO:0000313" key="1">
    <source>
        <dbReference type="EMBL" id="CAA6813620.1"/>
    </source>
</evidence>
<protein>
    <submittedName>
        <fullName evidence="1">Uncharacterized protein</fullName>
    </submittedName>
</protein>
<dbReference type="AlphaFoldDB" id="A0A6S6SYL8"/>
<proteinExistence type="predicted"/>
<reference evidence="1" key="1">
    <citation type="submission" date="2020-01" db="EMBL/GenBank/DDBJ databases">
        <authorList>
            <person name="Meier V. D."/>
            <person name="Meier V D."/>
        </authorList>
    </citation>
    <scope>NUCLEOTIDE SEQUENCE</scope>
    <source>
        <strain evidence="1">HLG_WM_MAG_10</strain>
    </source>
</reference>
<organism evidence="1">
    <name type="scientific">uncultured Aureispira sp</name>
    <dbReference type="NCBI Taxonomy" id="1331704"/>
    <lineage>
        <taxon>Bacteria</taxon>
        <taxon>Pseudomonadati</taxon>
        <taxon>Bacteroidota</taxon>
        <taxon>Saprospiria</taxon>
        <taxon>Saprospirales</taxon>
        <taxon>Saprospiraceae</taxon>
        <taxon>Aureispira</taxon>
        <taxon>environmental samples</taxon>
    </lineage>
</organism>
<accession>A0A6S6SYL8</accession>
<dbReference type="EMBL" id="CACVAQ010000204">
    <property type="protein sequence ID" value="CAA6813620.1"/>
    <property type="molecule type" value="Genomic_DNA"/>
</dbReference>
<name>A0A6S6SYL8_9BACT</name>
<gene>
    <name evidence="1" type="ORF">HELGO_WM40142</name>
</gene>
<sequence>MVKSIHIQNFRCFEDFQLDGFGRVEIACHFMNVDGQGELETVLRAIKTKESPHADCLNTWRD</sequence>